<comment type="caution">
    <text evidence="1">The sequence shown here is derived from an EMBL/GenBank/DDBJ whole genome shotgun (WGS) entry which is preliminary data.</text>
</comment>
<dbReference type="RefSeq" id="XP_066630608.1">
    <property type="nucleotide sequence ID" value="XM_066779804.1"/>
</dbReference>
<accession>A0ABR3CAB9</accession>
<organism evidence="1 2">
    <name type="scientific">Diplodia seriata</name>
    <dbReference type="NCBI Taxonomy" id="420778"/>
    <lineage>
        <taxon>Eukaryota</taxon>
        <taxon>Fungi</taxon>
        <taxon>Dikarya</taxon>
        <taxon>Ascomycota</taxon>
        <taxon>Pezizomycotina</taxon>
        <taxon>Dothideomycetes</taxon>
        <taxon>Dothideomycetes incertae sedis</taxon>
        <taxon>Botryosphaeriales</taxon>
        <taxon>Botryosphaeriaceae</taxon>
        <taxon>Diplodia</taxon>
    </lineage>
</organism>
<sequence length="100" mass="10381">MLKDIATMADVGAGGFELVAYYQYGFPESDSGEATPTDWGVYGFGTDAFRKTFHAALEATDEHGLLMDFGLGANQGQGCPAEAGSSGLAVELVSPAVLIE</sequence>
<gene>
    <name evidence="1" type="ORF">SLS55_008393</name>
</gene>
<proteinExistence type="predicted"/>
<dbReference type="EMBL" id="JAJVCZ030000008">
    <property type="protein sequence ID" value="KAL0257579.1"/>
    <property type="molecule type" value="Genomic_DNA"/>
</dbReference>
<reference evidence="1 2" key="1">
    <citation type="submission" date="2024-02" db="EMBL/GenBank/DDBJ databases">
        <title>De novo assembly and annotation of 12 fungi associated with fruit tree decline syndrome in Ontario, Canada.</title>
        <authorList>
            <person name="Sulman M."/>
            <person name="Ellouze W."/>
            <person name="Ilyukhin E."/>
        </authorList>
    </citation>
    <scope>NUCLEOTIDE SEQUENCE [LARGE SCALE GENOMIC DNA]</scope>
    <source>
        <strain evidence="1 2">FDS-637</strain>
    </source>
</reference>
<protein>
    <submittedName>
        <fullName evidence="1">Uncharacterized protein</fullName>
    </submittedName>
</protein>
<name>A0ABR3CAB9_9PEZI</name>
<dbReference type="GeneID" id="92012478"/>
<keyword evidence="2" id="KW-1185">Reference proteome</keyword>
<dbReference type="Proteomes" id="UP001430584">
    <property type="component" value="Unassembled WGS sequence"/>
</dbReference>
<evidence type="ECO:0000313" key="1">
    <source>
        <dbReference type="EMBL" id="KAL0257579.1"/>
    </source>
</evidence>
<evidence type="ECO:0000313" key="2">
    <source>
        <dbReference type="Proteomes" id="UP001430584"/>
    </source>
</evidence>